<evidence type="ECO:0000313" key="4">
    <source>
        <dbReference type="Proteomes" id="UP000076502"/>
    </source>
</evidence>
<evidence type="ECO:0000256" key="2">
    <source>
        <dbReference type="SAM" id="SignalP"/>
    </source>
</evidence>
<feature type="region of interest" description="Disordered" evidence="1">
    <location>
        <begin position="251"/>
        <end position="300"/>
    </location>
</feature>
<dbReference type="Proteomes" id="UP000076502">
    <property type="component" value="Unassembled WGS sequence"/>
</dbReference>
<sequence>MKSLIIIVVCCVGAVVSDENDGWVWKDGDRPAEKRLDEKSFEYVNLIDIIVAIIGTQKTELEFDIEYRNIGGRMKRKNIIQVCRFEYRNVDGSMEKEYCPVNENLEDFDERPLTGFRPQNTGPYGPNSRPIVPASYPGDKGVLVGPGGPTGIVKRPPYNGGVVDGGSLNSGIVPSWIRDDPRYREIDTCRCRYSFNCPSNGLKFGSCSRDKKYCCFSSRRYPALVSGPSGGGHYPSHSGYPNKYGPQSFVQSPNYHGNRRPPGNFNAGNRYPTGNYHYPGQNYGQYQRPHGNPYEQDYDYDDFDFYSRSLKKNETETSSDEKP</sequence>
<keyword evidence="4" id="KW-1185">Reference proteome</keyword>
<gene>
    <name evidence="3" type="ORF">WN55_09087</name>
</gene>
<evidence type="ECO:0008006" key="5">
    <source>
        <dbReference type="Google" id="ProtNLM"/>
    </source>
</evidence>
<feature type="signal peptide" evidence="2">
    <location>
        <begin position="1"/>
        <end position="17"/>
    </location>
</feature>
<accession>A0A154P9F1</accession>
<evidence type="ECO:0000313" key="3">
    <source>
        <dbReference type="EMBL" id="KZC08024.1"/>
    </source>
</evidence>
<name>A0A154P9F1_DUFNO</name>
<dbReference type="AlphaFoldDB" id="A0A154P9F1"/>
<proteinExistence type="predicted"/>
<reference evidence="3 4" key="1">
    <citation type="submission" date="2015-07" db="EMBL/GenBank/DDBJ databases">
        <title>The genome of Dufourea novaeangliae.</title>
        <authorList>
            <person name="Pan H."/>
            <person name="Kapheim K."/>
        </authorList>
    </citation>
    <scope>NUCLEOTIDE SEQUENCE [LARGE SCALE GENOMIC DNA]</scope>
    <source>
        <strain evidence="3">0120121106</strain>
        <tissue evidence="3">Whole body</tissue>
    </source>
</reference>
<organism evidence="3 4">
    <name type="scientific">Dufourea novaeangliae</name>
    <name type="common">Sweat bee</name>
    <dbReference type="NCBI Taxonomy" id="178035"/>
    <lineage>
        <taxon>Eukaryota</taxon>
        <taxon>Metazoa</taxon>
        <taxon>Ecdysozoa</taxon>
        <taxon>Arthropoda</taxon>
        <taxon>Hexapoda</taxon>
        <taxon>Insecta</taxon>
        <taxon>Pterygota</taxon>
        <taxon>Neoptera</taxon>
        <taxon>Endopterygota</taxon>
        <taxon>Hymenoptera</taxon>
        <taxon>Apocrita</taxon>
        <taxon>Aculeata</taxon>
        <taxon>Apoidea</taxon>
        <taxon>Anthophila</taxon>
        <taxon>Halictidae</taxon>
        <taxon>Rophitinae</taxon>
        <taxon>Dufourea</taxon>
    </lineage>
</organism>
<evidence type="ECO:0000256" key="1">
    <source>
        <dbReference type="SAM" id="MobiDB-lite"/>
    </source>
</evidence>
<protein>
    <recommendedName>
        <fullName evidence="5">Translation initiation factor IF-2</fullName>
    </recommendedName>
</protein>
<dbReference type="EMBL" id="KQ434839">
    <property type="protein sequence ID" value="KZC08024.1"/>
    <property type="molecule type" value="Genomic_DNA"/>
</dbReference>
<keyword evidence="2" id="KW-0732">Signal</keyword>
<feature type="chain" id="PRO_5007599367" description="Translation initiation factor IF-2" evidence="2">
    <location>
        <begin position="18"/>
        <end position="323"/>
    </location>
</feature>